<dbReference type="InterPro" id="IPR050187">
    <property type="entry name" value="Lipid_Phosphate_FormReg"/>
</dbReference>
<comment type="similarity">
    <text evidence="2">Belongs to the diacylglycerol/lipid kinase family.</text>
</comment>
<protein>
    <submittedName>
        <fullName evidence="14">Diacylglycerol kinase</fullName>
    </submittedName>
</protein>
<accession>A0ABQ5N1Z0</accession>
<dbReference type="SUPFAM" id="SSF111331">
    <property type="entry name" value="NAD kinase/diacylglycerol kinase-like"/>
    <property type="match status" value="1"/>
</dbReference>
<gene>
    <name evidence="14" type="ORF">bsdE14_06270</name>
</gene>
<dbReference type="Proteomes" id="UP001208567">
    <property type="component" value="Unassembled WGS sequence"/>
</dbReference>
<dbReference type="GO" id="GO:0016301">
    <property type="term" value="F:kinase activity"/>
    <property type="evidence" value="ECO:0007669"/>
    <property type="project" value="UniProtKB-KW"/>
</dbReference>
<evidence type="ECO:0000256" key="3">
    <source>
        <dbReference type="ARBA" id="ARBA00022516"/>
    </source>
</evidence>
<dbReference type="InterPro" id="IPR017438">
    <property type="entry name" value="ATP-NAD_kinase_N"/>
</dbReference>
<keyword evidence="3" id="KW-0444">Lipid biosynthesis</keyword>
<dbReference type="InterPro" id="IPR001206">
    <property type="entry name" value="Diacylglycerol_kinase_cat_dom"/>
</dbReference>
<evidence type="ECO:0000256" key="6">
    <source>
        <dbReference type="ARBA" id="ARBA00022741"/>
    </source>
</evidence>
<keyword evidence="12" id="KW-1208">Phospholipid metabolism</keyword>
<evidence type="ECO:0000256" key="10">
    <source>
        <dbReference type="ARBA" id="ARBA00023098"/>
    </source>
</evidence>
<keyword evidence="5" id="KW-0479">Metal-binding</keyword>
<keyword evidence="9" id="KW-0460">Magnesium</keyword>
<evidence type="ECO:0000259" key="13">
    <source>
        <dbReference type="PROSITE" id="PS50146"/>
    </source>
</evidence>
<keyword evidence="4" id="KW-0808">Transferase</keyword>
<dbReference type="EMBL" id="BRXR01000001">
    <property type="protein sequence ID" value="GLC29217.1"/>
    <property type="molecule type" value="Genomic_DNA"/>
</dbReference>
<comment type="caution">
    <text evidence="14">The sequence shown here is derived from an EMBL/GenBank/DDBJ whole genome shotgun (WGS) entry which is preliminary data.</text>
</comment>
<organism evidence="14 15">
    <name type="scientific">Clostridium omnivorum</name>
    <dbReference type="NCBI Taxonomy" id="1604902"/>
    <lineage>
        <taxon>Bacteria</taxon>
        <taxon>Bacillati</taxon>
        <taxon>Bacillota</taxon>
        <taxon>Clostridia</taxon>
        <taxon>Eubacteriales</taxon>
        <taxon>Clostridiaceae</taxon>
        <taxon>Clostridium</taxon>
    </lineage>
</organism>
<dbReference type="Pfam" id="PF19279">
    <property type="entry name" value="YegS_C"/>
    <property type="match status" value="1"/>
</dbReference>
<keyword evidence="10" id="KW-0443">Lipid metabolism</keyword>
<reference evidence="14 15" key="1">
    <citation type="journal article" date="2024" name="Int. J. Syst. Evol. Microbiol.">
        <title>Clostridium omnivorum sp. nov., isolated from anoxic soil under the treatment of reductive soil disinfestation.</title>
        <authorList>
            <person name="Ueki A."/>
            <person name="Tonouchi A."/>
            <person name="Kaku N."/>
            <person name="Honma S."/>
            <person name="Ueki K."/>
        </authorList>
    </citation>
    <scope>NUCLEOTIDE SEQUENCE [LARGE SCALE GENOMIC DNA]</scope>
    <source>
        <strain evidence="14 15">E14</strain>
    </source>
</reference>
<dbReference type="InterPro" id="IPR016064">
    <property type="entry name" value="NAD/diacylglycerol_kinase_sf"/>
</dbReference>
<keyword evidence="6" id="KW-0547">Nucleotide-binding</keyword>
<dbReference type="Gene3D" id="2.60.200.40">
    <property type="match status" value="1"/>
</dbReference>
<comment type="cofactor">
    <cofactor evidence="1">
        <name>Mg(2+)</name>
        <dbReference type="ChEBI" id="CHEBI:18420"/>
    </cofactor>
</comment>
<evidence type="ECO:0000256" key="8">
    <source>
        <dbReference type="ARBA" id="ARBA00022840"/>
    </source>
</evidence>
<dbReference type="Gene3D" id="3.40.50.10330">
    <property type="entry name" value="Probable inorganic polyphosphate/atp-NAD kinase, domain 1"/>
    <property type="match status" value="1"/>
</dbReference>
<dbReference type="SMART" id="SM00046">
    <property type="entry name" value="DAGKc"/>
    <property type="match status" value="1"/>
</dbReference>
<sequence>MKHLFIINPTAGKGKNLSLIPEIEKILEVKKEEYFVEVTKGVGHATEIVKNYVKNDDYRVYSVGGDGTLNEVLNGIVGSNSTLAVIPSGTGNDFSRNIYEYSDVLTSLEQAINGKDVFLDLARVNDRYFINIASVGFDAEVAYNTANFKKLPFVGGSLAYIFGIIETVFKYKSVHLNITIDEKKLNIKSLLAAIANGKCYGGGILMTPDAILDDGVFDVCIIEEVNKLKILRLFPKAIKGQHASIKEVSFYRGRKVKISCDEEVSLNIDGEILRVREVEFEIIPKGIKVVMP</sequence>
<evidence type="ECO:0000256" key="9">
    <source>
        <dbReference type="ARBA" id="ARBA00022842"/>
    </source>
</evidence>
<keyword evidence="8" id="KW-0067">ATP-binding</keyword>
<evidence type="ECO:0000256" key="11">
    <source>
        <dbReference type="ARBA" id="ARBA00023209"/>
    </source>
</evidence>
<dbReference type="Pfam" id="PF00781">
    <property type="entry name" value="DAGK_cat"/>
    <property type="match status" value="1"/>
</dbReference>
<evidence type="ECO:0000256" key="7">
    <source>
        <dbReference type="ARBA" id="ARBA00022777"/>
    </source>
</evidence>
<dbReference type="InterPro" id="IPR045540">
    <property type="entry name" value="YegS/DAGK_C"/>
</dbReference>
<dbReference type="NCBIfam" id="TIGR00147">
    <property type="entry name" value="YegS/Rv2252/BmrU family lipid kinase"/>
    <property type="match status" value="1"/>
</dbReference>
<dbReference type="PROSITE" id="PS50146">
    <property type="entry name" value="DAGK"/>
    <property type="match status" value="1"/>
</dbReference>
<feature type="domain" description="DAGKc" evidence="13">
    <location>
        <begin position="1"/>
        <end position="128"/>
    </location>
</feature>
<dbReference type="PANTHER" id="PTHR12358:SF106">
    <property type="entry name" value="LIPID KINASE YEGS"/>
    <property type="match status" value="1"/>
</dbReference>
<dbReference type="InterPro" id="IPR005218">
    <property type="entry name" value="Diacylglycerol/lipid_kinase"/>
</dbReference>
<name>A0ABQ5N1Z0_9CLOT</name>
<evidence type="ECO:0000256" key="1">
    <source>
        <dbReference type="ARBA" id="ARBA00001946"/>
    </source>
</evidence>
<evidence type="ECO:0000256" key="12">
    <source>
        <dbReference type="ARBA" id="ARBA00023264"/>
    </source>
</evidence>
<dbReference type="RefSeq" id="WP_264848504.1">
    <property type="nucleotide sequence ID" value="NZ_BRXR01000001.1"/>
</dbReference>
<keyword evidence="15" id="KW-1185">Reference proteome</keyword>
<evidence type="ECO:0000256" key="2">
    <source>
        <dbReference type="ARBA" id="ARBA00005983"/>
    </source>
</evidence>
<evidence type="ECO:0000313" key="15">
    <source>
        <dbReference type="Proteomes" id="UP001208567"/>
    </source>
</evidence>
<keyword evidence="11" id="KW-0594">Phospholipid biosynthesis</keyword>
<evidence type="ECO:0000313" key="14">
    <source>
        <dbReference type="EMBL" id="GLC29217.1"/>
    </source>
</evidence>
<proteinExistence type="inferred from homology"/>
<evidence type="ECO:0000256" key="5">
    <source>
        <dbReference type="ARBA" id="ARBA00022723"/>
    </source>
</evidence>
<keyword evidence="7 14" id="KW-0418">Kinase</keyword>
<evidence type="ECO:0000256" key="4">
    <source>
        <dbReference type="ARBA" id="ARBA00022679"/>
    </source>
</evidence>
<dbReference type="PANTHER" id="PTHR12358">
    <property type="entry name" value="SPHINGOSINE KINASE"/>
    <property type="match status" value="1"/>
</dbReference>